<organism evidence="3 4">
    <name type="scientific">Neobacillus ginsengisoli</name>
    <dbReference type="NCBI Taxonomy" id="904295"/>
    <lineage>
        <taxon>Bacteria</taxon>
        <taxon>Bacillati</taxon>
        <taxon>Bacillota</taxon>
        <taxon>Bacilli</taxon>
        <taxon>Bacillales</taxon>
        <taxon>Bacillaceae</taxon>
        <taxon>Neobacillus</taxon>
    </lineage>
</organism>
<dbReference type="PROSITE" id="PS51257">
    <property type="entry name" value="PROKAR_LIPOPROTEIN"/>
    <property type="match status" value="1"/>
</dbReference>
<reference evidence="3 4" key="1">
    <citation type="submission" date="2023-07" db="EMBL/GenBank/DDBJ databases">
        <title>Genomic Encyclopedia of Type Strains, Phase IV (KMG-IV): sequencing the most valuable type-strain genomes for metagenomic binning, comparative biology and taxonomic classification.</title>
        <authorList>
            <person name="Goeker M."/>
        </authorList>
    </citation>
    <scope>NUCLEOTIDE SEQUENCE [LARGE SCALE GENOMIC DNA]</scope>
    <source>
        <strain evidence="3 4">DSM 27594</strain>
    </source>
</reference>
<evidence type="ECO:0000256" key="1">
    <source>
        <dbReference type="SAM" id="SignalP"/>
    </source>
</evidence>
<feature type="domain" description="D-alanyl-D-alanine carboxypeptidase-like core" evidence="2">
    <location>
        <begin position="119"/>
        <end position="247"/>
    </location>
</feature>
<keyword evidence="1" id="KW-0732">Signal</keyword>
<dbReference type="PANTHER" id="PTHR34385">
    <property type="entry name" value="D-ALANYL-D-ALANINE CARBOXYPEPTIDASE"/>
    <property type="match status" value="1"/>
</dbReference>
<gene>
    <name evidence="3" type="ORF">J2S10_000786</name>
</gene>
<dbReference type="EC" id="3.4.16.4" evidence="3"/>
<proteinExistence type="predicted"/>
<evidence type="ECO:0000313" key="4">
    <source>
        <dbReference type="Proteomes" id="UP001224122"/>
    </source>
</evidence>
<dbReference type="CDD" id="cd14852">
    <property type="entry name" value="LD-carboxypeptidase"/>
    <property type="match status" value="1"/>
</dbReference>
<accession>A0ABT9XQA7</accession>
<name>A0ABT9XQA7_9BACI</name>
<keyword evidence="3" id="KW-0378">Hydrolase</keyword>
<dbReference type="EMBL" id="JAUSTW010000001">
    <property type="protein sequence ID" value="MDQ0197681.1"/>
    <property type="molecule type" value="Genomic_DNA"/>
</dbReference>
<keyword evidence="4" id="KW-1185">Reference proteome</keyword>
<dbReference type="GO" id="GO:0009002">
    <property type="term" value="F:serine-type D-Ala-D-Ala carboxypeptidase activity"/>
    <property type="evidence" value="ECO:0007669"/>
    <property type="project" value="UniProtKB-EC"/>
</dbReference>
<dbReference type="InterPro" id="IPR058193">
    <property type="entry name" value="VanY/YodJ_core_dom"/>
</dbReference>
<evidence type="ECO:0000259" key="2">
    <source>
        <dbReference type="Pfam" id="PF02557"/>
    </source>
</evidence>
<keyword evidence="3" id="KW-0645">Protease</keyword>
<dbReference type="PANTHER" id="PTHR34385:SF1">
    <property type="entry name" value="PEPTIDOGLYCAN L-ALANYL-D-GLUTAMATE ENDOPEPTIDASE CWLK"/>
    <property type="match status" value="1"/>
</dbReference>
<evidence type="ECO:0000313" key="3">
    <source>
        <dbReference type="EMBL" id="MDQ0197681.1"/>
    </source>
</evidence>
<dbReference type="InterPro" id="IPR009045">
    <property type="entry name" value="Zn_M74/Hedgehog-like"/>
</dbReference>
<dbReference type="InterPro" id="IPR052179">
    <property type="entry name" value="DD-CPase-like"/>
</dbReference>
<dbReference type="Pfam" id="PF02557">
    <property type="entry name" value="VanY"/>
    <property type="match status" value="1"/>
</dbReference>
<feature type="signal peptide" evidence="1">
    <location>
        <begin position="1"/>
        <end position="17"/>
    </location>
</feature>
<keyword evidence="3" id="KW-0121">Carboxypeptidase</keyword>
<protein>
    <submittedName>
        <fullName evidence="3">D-alanyl-D-alanine carboxypeptidase</fullName>
        <ecNumber evidence="3">3.4.16.4</ecNumber>
    </submittedName>
</protein>
<comment type="caution">
    <text evidence="3">The sequence shown here is derived from an EMBL/GenBank/DDBJ whole genome shotgun (WGS) entry which is preliminary data.</text>
</comment>
<dbReference type="Gene3D" id="3.30.1380.10">
    <property type="match status" value="1"/>
</dbReference>
<dbReference type="RefSeq" id="WP_370876142.1">
    <property type="nucleotide sequence ID" value="NZ_JAUSTW010000001.1"/>
</dbReference>
<dbReference type="Proteomes" id="UP001224122">
    <property type="component" value="Unassembled WGS sequence"/>
</dbReference>
<dbReference type="SUPFAM" id="SSF55166">
    <property type="entry name" value="Hedgehog/DD-peptidase"/>
    <property type="match status" value="1"/>
</dbReference>
<dbReference type="InterPro" id="IPR003709">
    <property type="entry name" value="VanY-like_core_dom"/>
</dbReference>
<sequence>MKLKNLLVIFASVFLIAGCSQMDSFFKKVPLLSKDSQEQKAVKTNKANQRSLTGKNSLNLQAIFFNEIKQVDGKNVIQNPTNILALINKKYLLPANYIPDDLVHPDVPFSFGDLKQEKSYMRKEAADALAQMFNDAKKSGIELYAVSGYRSYSRQKTLFDAEINQVGKEKAVQAVAIPGSSEHQSGLAMDIASKSTNLNLTEGFAGTREGKWLEENAHRFGFILRYPKGKEGITNYEYEPWHFRYVGVKAAKVIYQHDWTLEEYFNEVKKI</sequence>
<feature type="chain" id="PRO_5045919651" evidence="1">
    <location>
        <begin position="18"/>
        <end position="271"/>
    </location>
</feature>